<keyword evidence="3 6" id="KW-0489">Methyltransferase</keyword>
<dbReference type="SMR" id="A0ABC7ZJA3"/>
<dbReference type="NCBIfam" id="TIGR00138">
    <property type="entry name" value="rsmG_gidB"/>
    <property type="match status" value="1"/>
</dbReference>
<dbReference type="PANTHER" id="PTHR31760:SF0">
    <property type="entry name" value="S-ADENOSYL-L-METHIONINE-DEPENDENT METHYLTRANSFERASES SUPERFAMILY PROTEIN"/>
    <property type="match status" value="1"/>
</dbReference>
<dbReference type="RefSeq" id="WP_009885942.1">
    <property type="nucleotide sequence ID" value="NC_018497.1"/>
</dbReference>
<dbReference type="Pfam" id="PF02527">
    <property type="entry name" value="GidB"/>
    <property type="match status" value="1"/>
</dbReference>
<evidence type="ECO:0000256" key="6">
    <source>
        <dbReference type="HAMAP-Rule" id="MF_00074"/>
    </source>
</evidence>
<dbReference type="EC" id="2.1.1.-" evidence="6"/>
<dbReference type="AlphaFoldDB" id="A0ABC7ZJA3"/>
<accession>A0ABC7ZJA3</accession>
<dbReference type="Gene3D" id="3.40.50.150">
    <property type="entry name" value="Vaccinia Virus protein VP39"/>
    <property type="match status" value="1"/>
</dbReference>
<dbReference type="SUPFAM" id="SSF53335">
    <property type="entry name" value="S-adenosyl-L-methionine-dependent methyltransferases"/>
    <property type="match status" value="1"/>
</dbReference>
<evidence type="ECO:0000256" key="4">
    <source>
        <dbReference type="ARBA" id="ARBA00022679"/>
    </source>
</evidence>
<evidence type="ECO:0000256" key="5">
    <source>
        <dbReference type="ARBA" id="ARBA00022691"/>
    </source>
</evidence>
<keyword evidence="4 6" id="KW-0808">Transferase</keyword>
<gene>
    <name evidence="6" type="primary">rsmG</name>
    <name evidence="7" type="ORF">CM1_02315</name>
</gene>
<keyword evidence="2 6" id="KW-0698">rRNA processing</keyword>
<feature type="binding site" evidence="6">
    <location>
        <begin position="111"/>
        <end position="112"/>
    </location>
    <ligand>
        <name>S-adenosyl-L-methionine</name>
        <dbReference type="ChEBI" id="CHEBI:59789"/>
    </ligand>
</feature>
<comment type="function">
    <text evidence="6">Specifically methylates the N7 position of a guanine in 16S rRNA.</text>
</comment>
<dbReference type="GO" id="GO:0005737">
    <property type="term" value="C:cytoplasm"/>
    <property type="evidence" value="ECO:0007669"/>
    <property type="project" value="UniProtKB-SubCell"/>
</dbReference>
<feature type="binding site" evidence="6">
    <location>
        <position position="124"/>
    </location>
    <ligand>
        <name>S-adenosyl-L-methionine</name>
        <dbReference type="ChEBI" id="CHEBI:59789"/>
    </ligand>
</feature>
<reference evidence="7 8" key="1">
    <citation type="journal article" date="2012" name="J. Bacteriol.">
        <title>Draft Genome Sequences of Four Axenic Mycoplasma genitalium Strains Isolated from Denmark, Japan, and Australia.</title>
        <authorList>
            <person name="McGowin C.L."/>
            <person name="Ma L."/>
            <person name="Jensen J.S."/>
            <person name="Mancuso M.M."/>
            <person name="Hamasuna R."/>
            <person name="Adegboye D."/>
            <person name="Martin D.H."/>
        </authorList>
    </citation>
    <scope>NUCLEOTIDE SEQUENCE [LARGE SCALE GENOMIC DNA]</scope>
    <source>
        <strain evidence="7 8">M6320</strain>
    </source>
</reference>
<keyword evidence="5 6" id="KW-0949">S-adenosyl-L-methionine</keyword>
<evidence type="ECO:0000313" key="7">
    <source>
        <dbReference type="EMBL" id="AFQ04215.1"/>
    </source>
</evidence>
<protein>
    <recommendedName>
        <fullName evidence="6">Ribosomal RNA small subunit methyltransferase G</fullName>
        <ecNumber evidence="6">2.1.1.-</ecNumber>
    </recommendedName>
    <alternativeName>
        <fullName evidence="6">16S rRNA 7-methylguanosine methyltransferase</fullName>
        <shortName evidence="6">16S rRNA m7G methyltransferase</shortName>
    </alternativeName>
</protein>
<dbReference type="PANTHER" id="PTHR31760">
    <property type="entry name" value="S-ADENOSYL-L-METHIONINE-DEPENDENT METHYLTRANSFERASES SUPERFAMILY PROTEIN"/>
    <property type="match status" value="1"/>
</dbReference>
<organism evidence="7 8">
    <name type="scientific">Mycoplasmoides genitalium M6320</name>
    <dbReference type="NCBI Taxonomy" id="662945"/>
    <lineage>
        <taxon>Bacteria</taxon>
        <taxon>Bacillati</taxon>
        <taxon>Mycoplasmatota</taxon>
        <taxon>Mycoplasmoidales</taxon>
        <taxon>Mycoplasmoidaceae</taxon>
        <taxon>Mycoplasmoides</taxon>
    </lineage>
</organism>
<dbReference type="InterPro" id="IPR003682">
    <property type="entry name" value="rRNA_ssu_MeTfrase_G"/>
</dbReference>
<comment type="similarity">
    <text evidence="6">Belongs to the methyltransferase superfamily. RNA methyltransferase RsmG family.</text>
</comment>
<dbReference type="KEGG" id="mgx:CM1_02315"/>
<dbReference type="GO" id="GO:0070043">
    <property type="term" value="F:rRNA (guanine-N7-)-methyltransferase activity"/>
    <property type="evidence" value="ECO:0007669"/>
    <property type="project" value="UniProtKB-UniRule"/>
</dbReference>
<dbReference type="EMBL" id="CP003772">
    <property type="protein sequence ID" value="AFQ04215.1"/>
    <property type="molecule type" value="Genomic_DNA"/>
</dbReference>
<proteinExistence type="inferred from homology"/>
<dbReference type="InterPro" id="IPR029063">
    <property type="entry name" value="SAM-dependent_MTases_sf"/>
</dbReference>
<feature type="binding site" evidence="6">
    <location>
        <position position="59"/>
    </location>
    <ligand>
        <name>S-adenosyl-L-methionine</name>
        <dbReference type="ChEBI" id="CHEBI:59789"/>
    </ligand>
</feature>
<comment type="subcellular location">
    <subcellularLocation>
        <location evidence="6">Cytoplasm</location>
    </subcellularLocation>
</comment>
<sequence length="192" mass="22172">MNNANFEKYVDLVFEANKNFNLTGFKTKEAIYQNLVIEILTLFKGYEKFFIDKTVADLGSGNGSPGIILKLLFQKIKKLVLIDSKHKKISFLNKLTKQLNLEKTVAICERIEVHKNHYDVICSRGLSTIIKVNDLAFSLLNSKGIIFHIKQSLDQYIEFEKSNQKNQFNLLFIKHFTSQNKKLILIALQKND</sequence>
<evidence type="ECO:0000256" key="1">
    <source>
        <dbReference type="ARBA" id="ARBA00022490"/>
    </source>
</evidence>
<comment type="caution">
    <text evidence="6">Lacks conserved residue(s) required for the propagation of feature annotation.</text>
</comment>
<keyword evidence="1 6" id="KW-0963">Cytoplasm</keyword>
<evidence type="ECO:0000256" key="3">
    <source>
        <dbReference type="ARBA" id="ARBA00022603"/>
    </source>
</evidence>
<name>A0ABC7ZJA3_MYCGT</name>
<dbReference type="GeneID" id="99647283"/>
<evidence type="ECO:0000313" key="8">
    <source>
        <dbReference type="Proteomes" id="UP000005254"/>
    </source>
</evidence>
<dbReference type="HAMAP" id="MF_00074">
    <property type="entry name" value="16SrRNA_methyltr_G"/>
    <property type="match status" value="1"/>
</dbReference>
<evidence type="ECO:0000256" key="2">
    <source>
        <dbReference type="ARBA" id="ARBA00022552"/>
    </source>
</evidence>
<dbReference type="PIRSF" id="PIRSF003078">
    <property type="entry name" value="GidB"/>
    <property type="match status" value="1"/>
</dbReference>
<dbReference type="Proteomes" id="UP000005254">
    <property type="component" value="Chromosome"/>
</dbReference>